<gene>
    <name evidence="1" type="ORF">FR943_25230</name>
</gene>
<proteinExistence type="predicted"/>
<evidence type="ECO:0008006" key="3">
    <source>
        <dbReference type="Google" id="ProtNLM"/>
    </source>
</evidence>
<comment type="caution">
    <text evidence="1">The sequence shown here is derived from an EMBL/GenBank/DDBJ whole genome shotgun (WGS) entry which is preliminary data.</text>
</comment>
<evidence type="ECO:0000313" key="1">
    <source>
        <dbReference type="EMBL" id="MBU9767122.1"/>
    </source>
</evidence>
<keyword evidence="2" id="KW-1185">Reference proteome</keyword>
<reference evidence="1 2" key="1">
    <citation type="journal article" date="2021" name="Sci. Rep.">
        <title>Phenotypic and genomic hallmarks of a novel, potentially pathogenic rapidly growing Mycobacterium species related to the Mycobacterium fortuitum complex.</title>
        <authorList>
            <person name="Gharbi R."/>
            <person name="Khanna V."/>
            <person name="Frigui W."/>
            <person name="Mhenni B."/>
            <person name="Brosch R."/>
            <person name="Mardassi H."/>
        </authorList>
    </citation>
    <scope>NUCLEOTIDE SEQUENCE [LARGE SCALE GENOMIC DNA]</scope>
    <source>
        <strain evidence="1 2">TNTM28</strain>
    </source>
</reference>
<dbReference type="RefSeq" id="WP_217161009.1">
    <property type="nucleotide sequence ID" value="NZ_VOMB01000027.1"/>
</dbReference>
<protein>
    <recommendedName>
        <fullName evidence="3">DUF2442 domain-containing protein</fullName>
    </recommendedName>
</protein>
<evidence type="ECO:0000313" key="2">
    <source>
        <dbReference type="Proteomes" id="UP000812982"/>
    </source>
</evidence>
<accession>A0ABS6KU14</accession>
<dbReference type="EMBL" id="VOMB01000027">
    <property type="protein sequence ID" value="MBU9767122.1"/>
    <property type="molecule type" value="Genomic_DNA"/>
</dbReference>
<organism evidence="1 2">
    <name type="scientific">[Mycobacterium] fortunisiensis</name>
    <dbReference type="NCBI Taxonomy" id="2600579"/>
    <lineage>
        <taxon>Bacteria</taxon>
        <taxon>Bacillati</taxon>
        <taxon>Actinomycetota</taxon>
        <taxon>Actinomycetes</taxon>
        <taxon>Mycobacteriales</taxon>
        <taxon>Mycobacteriaceae</taxon>
        <taxon>Mycolicibacterium</taxon>
    </lineage>
</organism>
<dbReference type="Proteomes" id="UP000812982">
    <property type="component" value="Unassembled WGS sequence"/>
</dbReference>
<sequence length="104" mass="11158">MNSIPWTVTAVEPRGGTVVRLTFADDTVADFDLAYLLNRPDTVFAAFTADMIPAAQLVDGTVAWETPSGTVDLAADALYDHTRGVCPGGTCEGWEPSMTRLVHE</sequence>
<name>A0ABS6KU14_9MYCO</name>